<keyword evidence="5" id="KW-0508">mRNA splicing</keyword>
<name>A0AAW2X223_9LAMI</name>
<reference evidence="8" key="2">
    <citation type="journal article" date="2024" name="Plant">
        <title>Genomic evolution and insights into agronomic trait innovations of Sesamum species.</title>
        <authorList>
            <person name="Miao H."/>
            <person name="Wang L."/>
            <person name="Qu L."/>
            <person name="Liu H."/>
            <person name="Sun Y."/>
            <person name="Le M."/>
            <person name="Wang Q."/>
            <person name="Wei S."/>
            <person name="Zheng Y."/>
            <person name="Lin W."/>
            <person name="Duan Y."/>
            <person name="Cao H."/>
            <person name="Xiong S."/>
            <person name="Wang X."/>
            <person name="Wei L."/>
            <person name="Li C."/>
            <person name="Ma Q."/>
            <person name="Ju M."/>
            <person name="Zhao R."/>
            <person name="Li G."/>
            <person name="Mu C."/>
            <person name="Tian Q."/>
            <person name="Mei H."/>
            <person name="Zhang T."/>
            <person name="Gao T."/>
            <person name="Zhang H."/>
        </authorList>
    </citation>
    <scope>NUCLEOTIDE SEQUENCE</scope>
    <source>
        <strain evidence="8">KEN1</strain>
    </source>
</reference>
<dbReference type="Pfam" id="PF08312">
    <property type="entry name" value="cwf21"/>
    <property type="match status" value="1"/>
</dbReference>
<keyword evidence="3" id="KW-0507">mRNA processing</keyword>
<proteinExistence type="inferred from homology"/>
<dbReference type="PANTHER" id="PTHR36562">
    <property type="entry name" value="SERINE/ARGININE REPETITIVE MATRIX 2"/>
    <property type="match status" value="1"/>
</dbReference>
<comment type="caution">
    <text evidence="8">The sequence shown here is derived from an EMBL/GenBank/DDBJ whole genome shotgun (WGS) entry which is preliminary data.</text>
</comment>
<dbReference type="GO" id="GO:0006397">
    <property type="term" value="P:mRNA processing"/>
    <property type="evidence" value="ECO:0007669"/>
    <property type="project" value="UniProtKB-KW"/>
</dbReference>
<evidence type="ECO:0000256" key="5">
    <source>
        <dbReference type="ARBA" id="ARBA00023187"/>
    </source>
</evidence>
<evidence type="ECO:0000256" key="2">
    <source>
        <dbReference type="ARBA" id="ARBA00005954"/>
    </source>
</evidence>
<dbReference type="InterPro" id="IPR013170">
    <property type="entry name" value="mRNA_splic_Cwf21_dom"/>
</dbReference>
<feature type="domain" description="CWF21" evidence="7">
    <location>
        <begin position="52"/>
        <end position="97"/>
    </location>
</feature>
<reference evidence="8" key="1">
    <citation type="submission" date="2020-06" db="EMBL/GenBank/DDBJ databases">
        <authorList>
            <person name="Li T."/>
            <person name="Hu X."/>
            <person name="Zhang T."/>
            <person name="Song X."/>
            <person name="Zhang H."/>
            <person name="Dai N."/>
            <person name="Sheng W."/>
            <person name="Hou X."/>
            <person name="Wei L."/>
        </authorList>
    </citation>
    <scope>NUCLEOTIDE SEQUENCE</scope>
    <source>
        <strain evidence="8">KEN1</strain>
        <tissue evidence="8">Leaf</tissue>
    </source>
</reference>
<keyword evidence="4" id="KW-0747">Spliceosome</keyword>
<dbReference type="EMBL" id="JACGWN010000006">
    <property type="protein sequence ID" value="KAL0447743.1"/>
    <property type="molecule type" value="Genomic_DNA"/>
</dbReference>
<dbReference type="SMART" id="SM01115">
    <property type="entry name" value="cwf21"/>
    <property type="match status" value="1"/>
</dbReference>
<evidence type="ECO:0000256" key="4">
    <source>
        <dbReference type="ARBA" id="ARBA00022728"/>
    </source>
</evidence>
<dbReference type="PANTHER" id="PTHR36562:SF5">
    <property type="entry name" value="SERINE_ARGININE REPETITIVE MATRIX 2"/>
    <property type="match status" value="1"/>
</dbReference>
<evidence type="ECO:0000256" key="1">
    <source>
        <dbReference type="ARBA" id="ARBA00004123"/>
    </source>
</evidence>
<accession>A0AAW2X223</accession>
<organism evidence="8">
    <name type="scientific">Sesamum latifolium</name>
    <dbReference type="NCBI Taxonomy" id="2727402"/>
    <lineage>
        <taxon>Eukaryota</taxon>
        <taxon>Viridiplantae</taxon>
        <taxon>Streptophyta</taxon>
        <taxon>Embryophyta</taxon>
        <taxon>Tracheophyta</taxon>
        <taxon>Spermatophyta</taxon>
        <taxon>Magnoliopsida</taxon>
        <taxon>eudicotyledons</taxon>
        <taxon>Gunneridae</taxon>
        <taxon>Pentapetalae</taxon>
        <taxon>asterids</taxon>
        <taxon>lamiids</taxon>
        <taxon>Lamiales</taxon>
        <taxon>Pedaliaceae</taxon>
        <taxon>Sesamum</taxon>
    </lineage>
</organism>
<gene>
    <name evidence="8" type="ORF">Slati_1902200</name>
</gene>
<sequence>MYNGIGLQTPRGSATNGYVQRSKFFARRKTNTYSINGRGSAGVTRKPNKEMFEHDRKRLIQLNIFVLEEKLIDLGYSDAEIAEKLDQARKSLEAKDLQSRNLGEKLQV</sequence>
<keyword evidence="6" id="KW-0539">Nucleus</keyword>
<dbReference type="AlphaFoldDB" id="A0AAW2X223"/>
<protein>
    <submittedName>
        <fullName evidence="8">Serine/arginine repetitive matrix protein 2</fullName>
    </submittedName>
</protein>
<dbReference type="GO" id="GO:0008380">
    <property type="term" value="P:RNA splicing"/>
    <property type="evidence" value="ECO:0007669"/>
    <property type="project" value="UniProtKB-KW"/>
</dbReference>
<comment type="similarity">
    <text evidence="2">Belongs to the CWC21 family.</text>
</comment>
<evidence type="ECO:0000256" key="6">
    <source>
        <dbReference type="ARBA" id="ARBA00023242"/>
    </source>
</evidence>
<evidence type="ECO:0000256" key="3">
    <source>
        <dbReference type="ARBA" id="ARBA00022664"/>
    </source>
</evidence>
<dbReference type="CDD" id="cd21372">
    <property type="entry name" value="cwf21_CWC21-like"/>
    <property type="match status" value="1"/>
</dbReference>
<evidence type="ECO:0000259" key="7">
    <source>
        <dbReference type="SMART" id="SM01115"/>
    </source>
</evidence>
<dbReference type="GO" id="GO:0005681">
    <property type="term" value="C:spliceosomal complex"/>
    <property type="evidence" value="ECO:0007669"/>
    <property type="project" value="UniProtKB-KW"/>
</dbReference>
<dbReference type="InterPro" id="IPR051372">
    <property type="entry name" value="CWC21"/>
</dbReference>
<evidence type="ECO:0000313" key="8">
    <source>
        <dbReference type="EMBL" id="KAL0447743.1"/>
    </source>
</evidence>
<comment type="subcellular location">
    <subcellularLocation>
        <location evidence="1">Nucleus</location>
    </subcellularLocation>
</comment>